<dbReference type="OrthoDB" id="5871318at2759"/>
<feature type="domain" description="Helicase ATP-binding" evidence="8">
    <location>
        <begin position="143"/>
        <end position="343"/>
    </location>
</feature>
<organism evidence="13">
    <name type="scientific">Anisakis simplex</name>
    <name type="common">Herring worm</name>
    <dbReference type="NCBI Taxonomy" id="6269"/>
    <lineage>
        <taxon>Eukaryota</taxon>
        <taxon>Metazoa</taxon>
        <taxon>Ecdysozoa</taxon>
        <taxon>Nematoda</taxon>
        <taxon>Chromadorea</taxon>
        <taxon>Rhabditida</taxon>
        <taxon>Spirurina</taxon>
        <taxon>Ascaridomorpha</taxon>
        <taxon>Ascaridoidea</taxon>
        <taxon>Anisakidae</taxon>
        <taxon>Anisakis</taxon>
        <taxon>Anisakis simplex complex</taxon>
    </lineage>
</organism>
<feature type="domain" description="Helicase C-terminal" evidence="9">
    <location>
        <begin position="355"/>
        <end position="500"/>
    </location>
</feature>
<proteinExistence type="inferred from homology"/>
<dbReference type="Gene3D" id="3.40.50.300">
    <property type="entry name" value="P-loop containing nucleotide triphosphate hydrolases"/>
    <property type="match status" value="2"/>
</dbReference>
<evidence type="ECO:0000256" key="3">
    <source>
        <dbReference type="ARBA" id="ARBA00022801"/>
    </source>
</evidence>
<gene>
    <name evidence="11" type="ORF">ASIM_LOCUS16683</name>
</gene>
<dbReference type="AlphaFoldDB" id="A0A0M3K8I5"/>
<dbReference type="GO" id="GO:0005829">
    <property type="term" value="C:cytosol"/>
    <property type="evidence" value="ECO:0007669"/>
    <property type="project" value="TreeGrafter"/>
</dbReference>
<keyword evidence="5 7" id="KW-0067">ATP-binding</keyword>
<dbReference type="SUPFAM" id="SSF52540">
    <property type="entry name" value="P-loop containing nucleoside triphosphate hydrolases"/>
    <property type="match status" value="1"/>
</dbReference>
<dbReference type="InterPro" id="IPR001650">
    <property type="entry name" value="Helicase_C-like"/>
</dbReference>
<dbReference type="GO" id="GO:0003724">
    <property type="term" value="F:RNA helicase activity"/>
    <property type="evidence" value="ECO:0007669"/>
    <property type="project" value="UniProtKB-EC"/>
</dbReference>
<dbReference type="SMART" id="SM00487">
    <property type="entry name" value="DEXDc"/>
    <property type="match status" value="1"/>
</dbReference>
<feature type="short sequence motif" description="Q motif" evidence="6">
    <location>
        <begin position="112"/>
        <end position="140"/>
    </location>
</feature>
<dbReference type="InterPro" id="IPR014001">
    <property type="entry name" value="Helicase_ATP-bd"/>
</dbReference>
<evidence type="ECO:0000256" key="7">
    <source>
        <dbReference type="RuleBase" id="RU000492"/>
    </source>
</evidence>
<dbReference type="EMBL" id="UYRR01033314">
    <property type="protein sequence ID" value="VDK58444.1"/>
    <property type="molecule type" value="Genomic_DNA"/>
</dbReference>
<dbReference type="Pfam" id="PF00271">
    <property type="entry name" value="Helicase_C"/>
    <property type="match status" value="1"/>
</dbReference>
<reference evidence="13" key="1">
    <citation type="submission" date="2017-02" db="UniProtKB">
        <authorList>
            <consortium name="WormBaseParasite"/>
        </authorList>
    </citation>
    <scope>IDENTIFICATION</scope>
</reference>
<dbReference type="PROSITE" id="PS00039">
    <property type="entry name" value="DEAD_ATP_HELICASE"/>
    <property type="match status" value="1"/>
</dbReference>
<evidence type="ECO:0000256" key="4">
    <source>
        <dbReference type="ARBA" id="ARBA00022806"/>
    </source>
</evidence>
<keyword evidence="2 7" id="KW-0547">Nucleotide-binding</keyword>
<reference evidence="11 12" key="2">
    <citation type="submission" date="2018-11" db="EMBL/GenBank/DDBJ databases">
        <authorList>
            <consortium name="Pathogen Informatics"/>
        </authorList>
    </citation>
    <scope>NUCLEOTIDE SEQUENCE [LARGE SCALE GENOMIC DNA]</scope>
</reference>
<dbReference type="Proteomes" id="UP000267096">
    <property type="component" value="Unassembled WGS sequence"/>
</dbReference>
<evidence type="ECO:0000256" key="1">
    <source>
        <dbReference type="ARBA" id="ARBA00012552"/>
    </source>
</evidence>
<feature type="domain" description="DEAD-box RNA helicase Q" evidence="10">
    <location>
        <begin position="112"/>
        <end position="140"/>
    </location>
</feature>
<dbReference type="PROSITE" id="PS51195">
    <property type="entry name" value="Q_MOTIF"/>
    <property type="match status" value="1"/>
</dbReference>
<dbReference type="GO" id="GO:0043186">
    <property type="term" value="C:P granule"/>
    <property type="evidence" value="ECO:0007669"/>
    <property type="project" value="UniProtKB-ARBA"/>
</dbReference>
<dbReference type="GO" id="GO:0003676">
    <property type="term" value="F:nucleic acid binding"/>
    <property type="evidence" value="ECO:0007669"/>
    <property type="project" value="InterPro"/>
</dbReference>
<comment type="similarity">
    <text evidence="7">Belongs to the DEAD box helicase family.</text>
</comment>
<dbReference type="Pfam" id="PF00270">
    <property type="entry name" value="DEAD"/>
    <property type="match status" value="1"/>
</dbReference>
<dbReference type="InterPro" id="IPR011545">
    <property type="entry name" value="DEAD/DEAH_box_helicase_dom"/>
</dbReference>
<keyword evidence="3 7" id="KW-0378">Hydrolase</keyword>
<dbReference type="CDD" id="cd00268">
    <property type="entry name" value="DEADc"/>
    <property type="match status" value="1"/>
</dbReference>
<dbReference type="WBParaSite" id="ASIM_0001727601-mRNA-1">
    <property type="protein sequence ID" value="ASIM_0001727601-mRNA-1"/>
    <property type="gene ID" value="ASIM_0001727601"/>
</dbReference>
<evidence type="ECO:0000259" key="10">
    <source>
        <dbReference type="PROSITE" id="PS51195"/>
    </source>
</evidence>
<evidence type="ECO:0000259" key="9">
    <source>
        <dbReference type="PROSITE" id="PS51194"/>
    </source>
</evidence>
<dbReference type="InterPro" id="IPR050079">
    <property type="entry name" value="DEAD_box_RNA_helicase"/>
</dbReference>
<dbReference type="InterPro" id="IPR014014">
    <property type="entry name" value="RNA_helicase_DEAD_Q_motif"/>
</dbReference>
<accession>A0A0M3K8I5</accession>
<evidence type="ECO:0000256" key="2">
    <source>
        <dbReference type="ARBA" id="ARBA00022741"/>
    </source>
</evidence>
<evidence type="ECO:0000313" key="11">
    <source>
        <dbReference type="EMBL" id="VDK58444.1"/>
    </source>
</evidence>
<dbReference type="InterPro" id="IPR027417">
    <property type="entry name" value="P-loop_NTPase"/>
</dbReference>
<evidence type="ECO:0000313" key="12">
    <source>
        <dbReference type="Proteomes" id="UP000267096"/>
    </source>
</evidence>
<sequence>MFTSTPEEERVQEDDIIVEDLSQTRELPSKYKRYRDEATGRMRAAGFDAERPRRIGQPGPYVLEDTREFDQHTRPSAGDWFADLFKTKFTISGRGEDIFIPRLILSFIFFFRTFEEMDLNKQLLQNLYRKGFKRPLPAQQAAFPLLSKSYDLIGHAPTGHGKTAAFLIPIIDSILKQKQSNGPFFAYFLLIYSFIKAMNLRKSDPLCVIISPTRELAEQIYKDAKDLCSETGCEINLSFGSLPRSACVREIQKGCDLIILTVGRLCDYVANDVFTLNSLKYLVFDEADKLLQENDGFINEIEDNVIPLLPSRSDEVCKVFFSATDIAQLDELAKECFKCTPTRLEVGEVNAVNALVEQRILCVRYDAHRDGEQKATPPKTIVFVNTRRKCSVIACFLSLYGFKAYPVHSGLTQILRHQGLKAFESDDCHILVATDALARGMDFKDIYHVINYDVPNFRSWASYIHRVGRTGRLGNRGLATTFYSPDNDSNMAPFLYQVFD</sequence>
<evidence type="ECO:0000313" key="13">
    <source>
        <dbReference type="WBParaSite" id="ASIM_0001727601-mRNA-1"/>
    </source>
</evidence>
<evidence type="ECO:0000256" key="6">
    <source>
        <dbReference type="PROSITE-ProRule" id="PRU00552"/>
    </source>
</evidence>
<evidence type="ECO:0000256" key="5">
    <source>
        <dbReference type="ARBA" id="ARBA00022840"/>
    </source>
</evidence>
<dbReference type="GO" id="GO:0005524">
    <property type="term" value="F:ATP binding"/>
    <property type="evidence" value="ECO:0007669"/>
    <property type="project" value="UniProtKB-KW"/>
</dbReference>
<dbReference type="GO" id="GO:0016787">
    <property type="term" value="F:hydrolase activity"/>
    <property type="evidence" value="ECO:0007669"/>
    <property type="project" value="UniProtKB-KW"/>
</dbReference>
<protein>
    <recommendedName>
        <fullName evidence="1">RNA helicase</fullName>
        <ecNumber evidence="1">3.6.4.13</ecNumber>
    </recommendedName>
</protein>
<dbReference type="InterPro" id="IPR044742">
    <property type="entry name" value="DEAD/DEAH_RhlB"/>
</dbReference>
<dbReference type="PANTHER" id="PTHR47959:SF1">
    <property type="entry name" value="ATP-DEPENDENT RNA HELICASE DBPA"/>
    <property type="match status" value="1"/>
</dbReference>
<dbReference type="InterPro" id="IPR000629">
    <property type="entry name" value="RNA-helicase_DEAD-box_CS"/>
</dbReference>
<dbReference type="PANTHER" id="PTHR47959">
    <property type="entry name" value="ATP-DEPENDENT RNA HELICASE RHLE-RELATED"/>
    <property type="match status" value="1"/>
</dbReference>
<dbReference type="SMART" id="SM00490">
    <property type="entry name" value="HELICc"/>
    <property type="match status" value="1"/>
</dbReference>
<dbReference type="CDD" id="cd18787">
    <property type="entry name" value="SF2_C_DEAD"/>
    <property type="match status" value="1"/>
</dbReference>
<evidence type="ECO:0000259" key="8">
    <source>
        <dbReference type="PROSITE" id="PS51192"/>
    </source>
</evidence>
<dbReference type="PROSITE" id="PS51194">
    <property type="entry name" value="HELICASE_CTER"/>
    <property type="match status" value="1"/>
</dbReference>
<keyword evidence="12" id="KW-1185">Reference proteome</keyword>
<name>A0A0M3K8I5_ANISI</name>
<keyword evidence="4 7" id="KW-0347">Helicase</keyword>
<dbReference type="EC" id="3.6.4.13" evidence="1"/>
<dbReference type="PROSITE" id="PS51192">
    <property type="entry name" value="HELICASE_ATP_BIND_1"/>
    <property type="match status" value="1"/>
</dbReference>